<evidence type="ECO:0000256" key="5">
    <source>
        <dbReference type="ARBA" id="ARBA00031395"/>
    </source>
</evidence>
<accession>A0A2H9TIJ6</accession>
<comment type="catalytic activity">
    <reaction evidence="6 7">
        <text>N(6)-[(R)-S(8)-aminomethyldihydrolipoyl]-L-lysyl-[protein] + (6S)-5,6,7,8-tetrahydrofolate = N(6)-[(R)-dihydrolipoyl]-L-lysyl-[protein] + (6R)-5,10-methylene-5,6,7,8-tetrahydrofolate + NH4(+)</text>
        <dbReference type="Rhea" id="RHEA:16945"/>
        <dbReference type="Rhea" id="RHEA-COMP:10475"/>
        <dbReference type="Rhea" id="RHEA-COMP:10492"/>
        <dbReference type="ChEBI" id="CHEBI:15636"/>
        <dbReference type="ChEBI" id="CHEBI:28938"/>
        <dbReference type="ChEBI" id="CHEBI:57453"/>
        <dbReference type="ChEBI" id="CHEBI:83100"/>
        <dbReference type="ChEBI" id="CHEBI:83143"/>
        <dbReference type="EC" id="2.1.2.10"/>
    </reaction>
</comment>
<feature type="domain" description="Aminomethyltransferase C-terminal" evidence="9">
    <location>
        <begin position="289"/>
        <end position="367"/>
    </location>
</feature>
<feature type="domain" description="GCVT N-terminal" evidence="8">
    <location>
        <begin position="34"/>
        <end position="268"/>
    </location>
</feature>
<dbReference type="STRING" id="1246581.A0A2H9TIJ6"/>
<dbReference type="InterPro" id="IPR013977">
    <property type="entry name" value="GcvT_C"/>
</dbReference>
<dbReference type="SUPFAM" id="SSF101790">
    <property type="entry name" value="Aminomethyltransferase beta-barrel domain"/>
    <property type="match status" value="1"/>
</dbReference>
<keyword evidence="3 7" id="KW-0032">Aminotransferase</keyword>
<dbReference type="AlphaFoldDB" id="A0A2H9TIJ6"/>
<dbReference type="EMBL" id="MTSL01000169">
    <property type="protein sequence ID" value="PJF17566.1"/>
    <property type="molecule type" value="Genomic_DNA"/>
</dbReference>
<comment type="similarity">
    <text evidence="1 7">Belongs to the GcvT family.</text>
</comment>
<dbReference type="EC" id="2.1.2.10" evidence="2 7"/>
<dbReference type="NCBIfam" id="TIGR00528">
    <property type="entry name" value="gcvT"/>
    <property type="match status" value="1"/>
</dbReference>
<dbReference type="GO" id="GO:0004047">
    <property type="term" value="F:aminomethyltransferase activity"/>
    <property type="evidence" value="ECO:0007669"/>
    <property type="project" value="UniProtKB-EC"/>
</dbReference>
<dbReference type="GO" id="GO:0005739">
    <property type="term" value="C:mitochondrion"/>
    <property type="evidence" value="ECO:0007669"/>
    <property type="project" value="UniProtKB-SubCell"/>
</dbReference>
<dbReference type="Gene3D" id="3.30.1360.120">
    <property type="entry name" value="Probable tRNA modification gtpase trme, domain 1"/>
    <property type="match status" value="1"/>
</dbReference>
<dbReference type="Pfam" id="PF08669">
    <property type="entry name" value="GCV_T_C"/>
    <property type="match status" value="1"/>
</dbReference>
<dbReference type="Gene3D" id="4.10.1250.10">
    <property type="entry name" value="Aminomethyltransferase fragment"/>
    <property type="match status" value="1"/>
</dbReference>
<comment type="caution">
    <text evidence="10">The sequence shown here is derived from an EMBL/GenBank/DDBJ whole genome shotgun (WGS) entry which is preliminary data.</text>
</comment>
<evidence type="ECO:0000259" key="8">
    <source>
        <dbReference type="Pfam" id="PF01571"/>
    </source>
</evidence>
<dbReference type="PANTHER" id="PTHR43757:SF2">
    <property type="entry name" value="AMINOMETHYLTRANSFERASE, MITOCHONDRIAL"/>
    <property type="match status" value="1"/>
</dbReference>
<protein>
    <recommendedName>
        <fullName evidence="2 7">Aminomethyltransferase</fullName>
        <ecNumber evidence="2 7">2.1.2.10</ecNumber>
    </recommendedName>
    <alternativeName>
        <fullName evidence="5 7">Glycine cleavage system T protein</fullName>
    </alternativeName>
</protein>
<dbReference type="Proteomes" id="UP000240830">
    <property type="component" value="Unassembled WGS sequence"/>
</dbReference>
<gene>
    <name evidence="10" type="ORF">PSACC_02583</name>
</gene>
<keyword evidence="4 7" id="KW-0808">Transferase</keyword>
<dbReference type="InterPro" id="IPR006223">
    <property type="entry name" value="GcvT"/>
</dbReference>
<dbReference type="GO" id="GO:0005960">
    <property type="term" value="C:glycine cleavage complex"/>
    <property type="evidence" value="ECO:0007669"/>
    <property type="project" value="EnsemblFungi"/>
</dbReference>
<keyword evidence="7" id="KW-0496">Mitochondrion</keyword>
<organism evidence="10 11">
    <name type="scientific">Paramicrosporidium saccamoebae</name>
    <dbReference type="NCBI Taxonomy" id="1246581"/>
    <lineage>
        <taxon>Eukaryota</taxon>
        <taxon>Fungi</taxon>
        <taxon>Fungi incertae sedis</taxon>
        <taxon>Cryptomycota</taxon>
        <taxon>Cryptomycota incertae sedis</taxon>
        <taxon>Paramicrosporidium</taxon>
    </lineage>
</organism>
<evidence type="ECO:0000313" key="11">
    <source>
        <dbReference type="Proteomes" id="UP000240830"/>
    </source>
</evidence>
<keyword evidence="11" id="KW-1185">Reference proteome</keyword>
<dbReference type="SUPFAM" id="SSF103025">
    <property type="entry name" value="Folate-binding domain"/>
    <property type="match status" value="1"/>
</dbReference>
<comment type="subunit">
    <text evidence="7">The glycine cleavage system is composed of four proteins: P, T, L and H.</text>
</comment>
<dbReference type="GO" id="GO:0032259">
    <property type="term" value="P:methylation"/>
    <property type="evidence" value="ECO:0007669"/>
    <property type="project" value="UniProtKB-KW"/>
</dbReference>
<comment type="function">
    <text evidence="7">The glycine cleavage system catalyzes the degradation of glycine.</text>
</comment>
<evidence type="ECO:0000256" key="2">
    <source>
        <dbReference type="ARBA" id="ARBA00012616"/>
    </source>
</evidence>
<reference evidence="10 11" key="1">
    <citation type="submission" date="2016-10" db="EMBL/GenBank/DDBJ databases">
        <title>The genome of Paramicrosporidium saccamoebae is the missing link in understanding Cryptomycota and Microsporidia evolution.</title>
        <authorList>
            <person name="Quandt C.A."/>
            <person name="Beaudet D."/>
            <person name="Corsaro D."/>
            <person name="Michel R."/>
            <person name="Corradi N."/>
            <person name="James T."/>
        </authorList>
    </citation>
    <scope>NUCLEOTIDE SEQUENCE [LARGE SCALE GENOMIC DNA]</scope>
    <source>
        <strain evidence="10 11">KSL3</strain>
    </source>
</reference>
<evidence type="ECO:0000256" key="7">
    <source>
        <dbReference type="RuleBase" id="RU003981"/>
    </source>
</evidence>
<dbReference type="Gene3D" id="3.30.70.1400">
    <property type="entry name" value="Aminomethyltransferase beta-barrel domains"/>
    <property type="match status" value="1"/>
</dbReference>
<dbReference type="InterPro" id="IPR006222">
    <property type="entry name" value="GCVT_N"/>
</dbReference>
<dbReference type="GO" id="GO:0008168">
    <property type="term" value="F:methyltransferase activity"/>
    <property type="evidence" value="ECO:0007669"/>
    <property type="project" value="UniProtKB-KW"/>
</dbReference>
<dbReference type="Pfam" id="PF01571">
    <property type="entry name" value="GCV_T"/>
    <property type="match status" value="1"/>
</dbReference>
<evidence type="ECO:0000256" key="4">
    <source>
        <dbReference type="ARBA" id="ARBA00022679"/>
    </source>
</evidence>
<dbReference type="InterPro" id="IPR028896">
    <property type="entry name" value="GcvT/YgfZ/DmdA"/>
</dbReference>
<dbReference type="GO" id="GO:0006546">
    <property type="term" value="P:glycine catabolic process"/>
    <property type="evidence" value="ECO:0007669"/>
    <property type="project" value="InterPro"/>
</dbReference>
<evidence type="ECO:0000259" key="9">
    <source>
        <dbReference type="Pfam" id="PF08669"/>
    </source>
</evidence>
<evidence type="ECO:0000256" key="1">
    <source>
        <dbReference type="ARBA" id="ARBA00008609"/>
    </source>
</evidence>
<dbReference type="InterPro" id="IPR027266">
    <property type="entry name" value="TrmE/GcvT-like"/>
</dbReference>
<evidence type="ECO:0000256" key="3">
    <source>
        <dbReference type="ARBA" id="ARBA00022576"/>
    </source>
</evidence>
<dbReference type="Gene3D" id="2.40.30.110">
    <property type="entry name" value="Aminomethyltransferase beta-barrel domains"/>
    <property type="match status" value="1"/>
</dbReference>
<dbReference type="GO" id="GO:0006730">
    <property type="term" value="P:one-carbon metabolic process"/>
    <property type="evidence" value="ECO:0007669"/>
    <property type="project" value="EnsemblFungi"/>
</dbReference>
<keyword evidence="7" id="KW-0809">Transit peptide</keyword>
<dbReference type="InterPro" id="IPR029043">
    <property type="entry name" value="GcvT/YgfZ_C"/>
</dbReference>
<name>A0A2H9TIJ6_9FUNG</name>
<dbReference type="OrthoDB" id="10263536at2759"/>
<proteinExistence type="inferred from homology"/>
<evidence type="ECO:0000256" key="6">
    <source>
        <dbReference type="ARBA" id="ARBA00047665"/>
    </source>
</evidence>
<keyword evidence="10" id="KW-0489">Methyltransferase</keyword>
<evidence type="ECO:0000313" key="10">
    <source>
        <dbReference type="EMBL" id="PJF17566.1"/>
    </source>
</evidence>
<dbReference type="GO" id="GO:0008483">
    <property type="term" value="F:transaminase activity"/>
    <property type="evidence" value="ECO:0007669"/>
    <property type="project" value="UniProtKB-KW"/>
</dbReference>
<dbReference type="PANTHER" id="PTHR43757">
    <property type="entry name" value="AMINOMETHYLTRANSFERASE"/>
    <property type="match status" value="1"/>
</dbReference>
<sequence>MRVEINTRYWIPRLAYNAGKHLAVIMSLLRKTLLYETLVQNGGKMVPFAGWLMPIQFDGTSVLESVRHTRRHASLFDVSHMLQCRFSPNSLESLMPVDTKTMRVGAAQYTAILNEQGGIIDDAILTKRESNYTLVSNASRVNAVLALLSDNVSVCENALFALQGTVRLLCGLLSEHQATSLLFMNSLESAEFTITRCGYTGEDGFEISVKPEAAPSMAELLLKDARVKLAGLAARDILRLEAGLCLYGHDVDETVTPIEAGLQWIISKSRKDYPGFDRLSMQMRMGVTKKRLGFTSPEGPLPREGAVITELENGSVVGKITSGTFSPHTNSNISMGYVNADSVEGLKSLANSTSLAVQIRGKQYPISALFKAIPTAALRVPRVTSLPTLLLRQPIRIGLRVKETLSGRELTVGRMEMERGGVRARVWSTTGGEISEREMWGGKWRIADAK</sequence>
<comment type="subcellular location">
    <subcellularLocation>
        <location evidence="7">Mitochondrion</location>
    </subcellularLocation>
</comment>